<feature type="domain" description="DUF418" evidence="2">
    <location>
        <begin position="224"/>
        <end position="384"/>
    </location>
</feature>
<reference evidence="3 4" key="1">
    <citation type="submission" date="2019-03" db="EMBL/GenBank/DDBJ databases">
        <title>Genomic analyses of the natural microbiome of Caenorhabditis elegans.</title>
        <authorList>
            <person name="Samuel B."/>
        </authorList>
    </citation>
    <scope>NUCLEOTIDE SEQUENCE [LARGE SCALE GENOMIC DNA]</scope>
    <source>
        <strain evidence="3 4">JUb89</strain>
    </source>
</reference>
<dbReference type="PANTHER" id="PTHR30590">
    <property type="entry name" value="INNER MEMBRANE PROTEIN"/>
    <property type="match status" value="1"/>
</dbReference>
<dbReference type="PANTHER" id="PTHR30590:SF2">
    <property type="entry name" value="INNER MEMBRANE PROTEIN"/>
    <property type="match status" value="1"/>
</dbReference>
<dbReference type="Pfam" id="PF04235">
    <property type="entry name" value="DUF418"/>
    <property type="match status" value="1"/>
</dbReference>
<feature type="transmembrane region" description="Helical" evidence="1">
    <location>
        <begin position="273"/>
        <end position="297"/>
    </location>
</feature>
<sequence length="395" mass="44137">MTASGFNLQRQNFLDALRGFALLGILMVNIGAFASAYYGSGLPNPMQVSVLDQAVSLLISTFFETKFYVLFSFLFGYSFSIQMISAQNNKRPFKASFLRRLLGLAILGVLHAQWLYHGDILLTYALIGLILLGLRQRSDAFLKHLALALIGFTTLFWCMMAWMVNAQSAPMLTIADIQHVQSQYLGGWAQITAQHRAELGEIWVILLLLQAPVALAMFCFGLIAGRRQLFLNLALLQAYFKNVYTLGLVLGLPVAILYAYASQYQPGSSLEIMSLALGTATGPMLTALYVVLLIQLYRGQYFQFLFKLLASAGRMALTNYILQSLVCTYIFFGVGFGWMGQVSPTQMLLIAFTIFISQCLLSHIWLGFFRYGPLEWLLRSLTHLKTPSPFGRRPG</sequence>
<name>A0A4V2R134_ACICA</name>
<accession>A0A4V2R134</accession>
<evidence type="ECO:0000259" key="2">
    <source>
        <dbReference type="Pfam" id="PF04235"/>
    </source>
</evidence>
<feature type="transmembrane region" description="Helical" evidence="1">
    <location>
        <begin position="120"/>
        <end position="138"/>
    </location>
</feature>
<keyword evidence="1" id="KW-0812">Transmembrane</keyword>
<dbReference type="InterPro" id="IPR052529">
    <property type="entry name" value="Bact_Transport_Assoc"/>
</dbReference>
<dbReference type="AlphaFoldDB" id="A0A4V2R134"/>
<feature type="transmembrane region" description="Helical" evidence="1">
    <location>
        <begin position="243"/>
        <end position="261"/>
    </location>
</feature>
<evidence type="ECO:0000256" key="1">
    <source>
        <dbReference type="SAM" id="Phobius"/>
    </source>
</evidence>
<feature type="transmembrane region" description="Helical" evidence="1">
    <location>
        <begin position="202"/>
        <end position="223"/>
    </location>
</feature>
<evidence type="ECO:0000313" key="4">
    <source>
        <dbReference type="Proteomes" id="UP000294963"/>
    </source>
</evidence>
<keyword evidence="4" id="KW-1185">Reference proteome</keyword>
<dbReference type="EMBL" id="SLVJ01000010">
    <property type="protein sequence ID" value="TCM67038.1"/>
    <property type="molecule type" value="Genomic_DNA"/>
</dbReference>
<keyword evidence="1" id="KW-0472">Membrane</keyword>
<feature type="transmembrane region" description="Helical" evidence="1">
    <location>
        <begin position="145"/>
        <end position="164"/>
    </location>
</feature>
<protein>
    <recommendedName>
        <fullName evidence="2">DUF418 domain-containing protein</fullName>
    </recommendedName>
</protein>
<proteinExistence type="predicted"/>
<feature type="transmembrane region" description="Helical" evidence="1">
    <location>
        <begin position="317"/>
        <end position="340"/>
    </location>
</feature>
<dbReference type="InterPro" id="IPR007349">
    <property type="entry name" value="DUF418"/>
</dbReference>
<comment type="caution">
    <text evidence="3">The sequence shown here is derived from an EMBL/GenBank/DDBJ whole genome shotgun (WGS) entry which is preliminary data.</text>
</comment>
<dbReference type="OrthoDB" id="9807744at2"/>
<evidence type="ECO:0000313" key="3">
    <source>
        <dbReference type="EMBL" id="TCM67038.1"/>
    </source>
</evidence>
<keyword evidence="1" id="KW-1133">Transmembrane helix</keyword>
<feature type="transmembrane region" description="Helical" evidence="1">
    <location>
        <begin position="97"/>
        <end position="114"/>
    </location>
</feature>
<feature type="transmembrane region" description="Helical" evidence="1">
    <location>
        <begin position="20"/>
        <end position="39"/>
    </location>
</feature>
<feature type="transmembrane region" description="Helical" evidence="1">
    <location>
        <begin position="346"/>
        <end position="369"/>
    </location>
</feature>
<gene>
    <name evidence="3" type="ORF">EC844_11079</name>
</gene>
<dbReference type="Proteomes" id="UP000294963">
    <property type="component" value="Unassembled WGS sequence"/>
</dbReference>
<organism evidence="3 4">
    <name type="scientific">Acinetobacter calcoaceticus</name>
    <dbReference type="NCBI Taxonomy" id="471"/>
    <lineage>
        <taxon>Bacteria</taxon>
        <taxon>Pseudomonadati</taxon>
        <taxon>Pseudomonadota</taxon>
        <taxon>Gammaproteobacteria</taxon>
        <taxon>Moraxellales</taxon>
        <taxon>Moraxellaceae</taxon>
        <taxon>Acinetobacter</taxon>
        <taxon>Acinetobacter calcoaceticus/baumannii complex</taxon>
    </lineage>
</organism>